<evidence type="ECO:0000256" key="1">
    <source>
        <dbReference type="ARBA" id="ARBA00022679"/>
    </source>
</evidence>
<dbReference type="PROSITE" id="PS51873">
    <property type="entry name" value="TRIAD"/>
    <property type="match status" value="1"/>
</dbReference>
<evidence type="ECO:0000256" key="7">
    <source>
        <dbReference type="PROSITE-ProRule" id="PRU00175"/>
    </source>
</evidence>
<feature type="transmembrane region" description="Helical" evidence="8">
    <location>
        <begin position="187"/>
        <end position="207"/>
    </location>
</feature>
<dbReference type="SUPFAM" id="SSF57850">
    <property type="entry name" value="RING/U-box"/>
    <property type="match status" value="1"/>
</dbReference>
<evidence type="ECO:0000313" key="12">
    <source>
        <dbReference type="Proteomes" id="UP001295684"/>
    </source>
</evidence>
<evidence type="ECO:0000256" key="6">
    <source>
        <dbReference type="ARBA" id="ARBA00022833"/>
    </source>
</evidence>
<keyword evidence="8" id="KW-1133">Transmembrane helix</keyword>
<comment type="caution">
    <text evidence="11">The sequence shown here is derived from an EMBL/GenBank/DDBJ whole genome shotgun (WGS) entry which is preliminary data.</text>
</comment>
<evidence type="ECO:0000313" key="11">
    <source>
        <dbReference type="EMBL" id="CAI2359502.1"/>
    </source>
</evidence>
<evidence type="ECO:0008006" key="13">
    <source>
        <dbReference type="Google" id="ProtNLM"/>
    </source>
</evidence>
<keyword evidence="1" id="KW-0808">Transferase</keyword>
<dbReference type="InterPro" id="IPR017907">
    <property type="entry name" value="Znf_RING_CS"/>
</dbReference>
<dbReference type="PROSITE" id="PS50089">
    <property type="entry name" value="ZF_RING_2"/>
    <property type="match status" value="1"/>
</dbReference>
<dbReference type="InterPro" id="IPR001841">
    <property type="entry name" value="Znf_RING"/>
</dbReference>
<feature type="transmembrane region" description="Helical" evidence="8">
    <location>
        <begin position="219"/>
        <end position="244"/>
    </location>
</feature>
<evidence type="ECO:0000256" key="8">
    <source>
        <dbReference type="SAM" id="Phobius"/>
    </source>
</evidence>
<keyword evidence="12" id="KW-1185">Reference proteome</keyword>
<proteinExistence type="predicted"/>
<sequence length="374" mass="43262">MRPSHAQLECEKCGHQWDDPQLYPFCKRLKIGIKNFFSLNSDHLNNFAKVVRGEPCPKCGICIIKLEGCSHMVCAKCSHEFCWLCLGHYPSYHHTELTFCPLRKVMLNFFIAMFLIVAINNKLIFTSETFRIYERIAIEWIVFILAANIYAISVLIELKLLEMISENRDLAAAFPEYAEIYNSNTKYFMVIAVCFPIIYIGWSIFFYKHFEYFRQMIALLEFEALTIALIVASLGICYLAKVLLCPSPEDYEDNDNFSSVLSMEGQEELLRSFPSFDEENIGEMFIEHELPDSLKISSPIREGIGEESKYEIGTLSELGINNRLNERIVCDTSRESMELPKEIEMVSAPRIFKLNNTYDYTQNNPITPKPNRDV</sequence>
<dbReference type="PROSITE" id="PS00518">
    <property type="entry name" value="ZF_RING_1"/>
    <property type="match status" value="1"/>
</dbReference>
<dbReference type="Pfam" id="PF22191">
    <property type="entry name" value="IBR_1"/>
    <property type="match status" value="1"/>
</dbReference>
<keyword evidence="8" id="KW-0812">Transmembrane</keyword>
<dbReference type="GO" id="GO:0004842">
    <property type="term" value="F:ubiquitin-protein transferase activity"/>
    <property type="evidence" value="ECO:0007669"/>
    <property type="project" value="InterPro"/>
</dbReference>
<feature type="domain" description="RING-type" evidence="9">
    <location>
        <begin position="59"/>
        <end position="104"/>
    </location>
</feature>
<name>A0AAD1TZS6_EUPCR</name>
<dbReference type="InterPro" id="IPR031127">
    <property type="entry name" value="E3_UB_ligase_RBR"/>
</dbReference>
<keyword evidence="6" id="KW-0862">Zinc</keyword>
<gene>
    <name evidence="11" type="ORF">ECRASSUSDP1_LOCUS793</name>
</gene>
<reference evidence="11" key="1">
    <citation type="submission" date="2023-07" db="EMBL/GenBank/DDBJ databases">
        <authorList>
            <consortium name="AG Swart"/>
            <person name="Singh M."/>
            <person name="Singh A."/>
            <person name="Seah K."/>
            <person name="Emmerich C."/>
        </authorList>
    </citation>
    <scope>NUCLEOTIDE SEQUENCE</scope>
    <source>
        <strain evidence="11">DP1</strain>
    </source>
</reference>
<dbReference type="PANTHER" id="PTHR11685">
    <property type="entry name" value="RBR FAMILY RING FINGER AND IBR DOMAIN-CONTAINING"/>
    <property type="match status" value="1"/>
</dbReference>
<accession>A0AAD1TZS6</accession>
<evidence type="ECO:0000259" key="9">
    <source>
        <dbReference type="PROSITE" id="PS50089"/>
    </source>
</evidence>
<dbReference type="AlphaFoldDB" id="A0AAD1TZS6"/>
<dbReference type="GO" id="GO:0008270">
    <property type="term" value="F:zinc ion binding"/>
    <property type="evidence" value="ECO:0007669"/>
    <property type="project" value="UniProtKB-KW"/>
</dbReference>
<evidence type="ECO:0000256" key="2">
    <source>
        <dbReference type="ARBA" id="ARBA00022723"/>
    </source>
</evidence>
<keyword evidence="2" id="KW-0479">Metal-binding</keyword>
<dbReference type="InterPro" id="IPR044066">
    <property type="entry name" value="TRIAD_supradom"/>
</dbReference>
<protein>
    <recommendedName>
        <fullName evidence="13">RING-type domain-containing protein</fullName>
    </recommendedName>
</protein>
<keyword evidence="8" id="KW-0472">Membrane</keyword>
<evidence type="ECO:0000256" key="4">
    <source>
        <dbReference type="ARBA" id="ARBA00022771"/>
    </source>
</evidence>
<keyword evidence="3" id="KW-0677">Repeat</keyword>
<organism evidence="11 12">
    <name type="scientific">Euplotes crassus</name>
    <dbReference type="NCBI Taxonomy" id="5936"/>
    <lineage>
        <taxon>Eukaryota</taxon>
        <taxon>Sar</taxon>
        <taxon>Alveolata</taxon>
        <taxon>Ciliophora</taxon>
        <taxon>Intramacronucleata</taxon>
        <taxon>Spirotrichea</taxon>
        <taxon>Hypotrichia</taxon>
        <taxon>Euplotida</taxon>
        <taxon>Euplotidae</taxon>
        <taxon>Moneuplotes</taxon>
    </lineage>
</organism>
<feature type="transmembrane region" description="Helical" evidence="8">
    <location>
        <begin position="137"/>
        <end position="156"/>
    </location>
</feature>
<dbReference type="Proteomes" id="UP001295684">
    <property type="component" value="Unassembled WGS sequence"/>
</dbReference>
<keyword evidence="4 7" id="KW-0863">Zinc-finger</keyword>
<feature type="transmembrane region" description="Helical" evidence="8">
    <location>
        <begin position="105"/>
        <end position="125"/>
    </location>
</feature>
<keyword evidence="5" id="KW-0833">Ubl conjugation pathway</keyword>
<feature type="domain" description="RING-type" evidence="10">
    <location>
        <begin position="1"/>
        <end position="104"/>
    </location>
</feature>
<evidence type="ECO:0000256" key="3">
    <source>
        <dbReference type="ARBA" id="ARBA00022737"/>
    </source>
</evidence>
<evidence type="ECO:0000256" key="5">
    <source>
        <dbReference type="ARBA" id="ARBA00022786"/>
    </source>
</evidence>
<evidence type="ECO:0000259" key="10">
    <source>
        <dbReference type="PROSITE" id="PS51873"/>
    </source>
</evidence>
<dbReference type="Gene3D" id="1.20.120.1750">
    <property type="match status" value="1"/>
</dbReference>
<dbReference type="EMBL" id="CAMPGE010000746">
    <property type="protein sequence ID" value="CAI2359502.1"/>
    <property type="molecule type" value="Genomic_DNA"/>
</dbReference>
<dbReference type="GO" id="GO:0016567">
    <property type="term" value="P:protein ubiquitination"/>
    <property type="evidence" value="ECO:0007669"/>
    <property type="project" value="InterPro"/>
</dbReference>